<keyword evidence="3" id="KW-1185">Reference proteome</keyword>
<gene>
    <name evidence="2" type="ORF">WJX75_008813</name>
</gene>
<organism evidence="2 3">
    <name type="scientific">Coccomyxa subellipsoidea</name>
    <dbReference type="NCBI Taxonomy" id="248742"/>
    <lineage>
        <taxon>Eukaryota</taxon>
        <taxon>Viridiplantae</taxon>
        <taxon>Chlorophyta</taxon>
        <taxon>core chlorophytes</taxon>
        <taxon>Trebouxiophyceae</taxon>
        <taxon>Trebouxiophyceae incertae sedis</taxon>
        <taxon>Coccomyxaceae</taxon>
        <taxon>Coccomyxa</taxon>
    </lineage>
</organism>
<reference evidence="2 3" key="1">
    <citation type="journal article" date="2024" name="Nat. Commun.">
        <title>Phylogenomics reveals the evolutionary origins of lichenization in chlorophyte algae.</title>
        <authorList>
            <person name="Puginier C."/>
            <person name="Libourel C."/>
            <person name="Otte J."/>
            <person name="Skaloud P."/>
            <person name="Haon M."/>
            <person name="Grisel S."/>
            <person name="Petersen M."/>
            <person name="Berrin J.G."/>
            <person name="Delaux P.M."/>
            <person name="Dal Grande F."/>
            <person name="Keller J."/>
        </authorList>
    </citation>
    <scope>NUCLEOTIDE SEQUENCE [LARGE SCALE GENOMIC DNA]</scope>
    <source>
        <strain evidence="2 3">SAG 216-7</strain>
    </source>
</reference>
<sequence>MGSLVEALPSDGNHAGRALHASSTKLKAQKVHKASGLGFECLQQRHFEQPKVVETYPYEALSHAIVAWLREHADLCEVIHGHEWGGVLVDAVTLSYFRRLPPGTRSVIVPHGGHMWSLQWRPQRSLSVEPLRIDHQERMTMLLADTLASPTGHMRAYLEARGWALPADTHTIPNVMPTFEPHQAPAGEGTPPDMGSNKRVWRVAFFSRMEERKGVKVFVDALNLLDSGQLKQSQEANSKWWREQAAAAHGGSPGSEGLERGANRTMRRLAASRGQKEDFEVYFLGADTYMQYQPSSVWLAEQSRGWPWKAHLLMNAPRSEALAVLAEPGMLVVFCSLVENLPYVVAEVGAMGVPYMVADMGGVSELVDLEPFSEAVLPELGAPHLAAQLQTVLERGTLPLLPLRPQALTGAQQWMDWHRSIAADRKAFMQADRTLGKSEGTGEVRVVRVRRGEGAQGLWQRACGGGSTAEMEAPLLLLPDGFSLLPGNGILQVMAGLLATTEVRGGRIGALTFGAELPSGEHAFPSSPTWLLHAGGAPPKRCYDGAPVLLRGSTFCRVAGARAGVVKSYSVWALARLLSNAGLHLHTYPQSFFRVGEWEAGLGFEPCVPTRLPDQRRAEYGQAAAVLFRDAEQTLWDMQIGHSGRPLASLNADYPTFQRHLGWTFGYFTGAASTKLEQLVWREQENKWGCADAAYEFPSMRPGGMHPCASEEGRCCGNVTYAAAAVRFTAHFRAIQARVMLAYDVYPFCGDGIDLIVSHNFFDPTRPPSVLMAQAYDMRAEGESASNRRRVEWTRNIEAGDSFDFVLHPRRTHACDGMSLIDIIVWPQAAAAT</sequence>
<evidence type="ECO:0000313" key="2">
    <source>
        <dbReference type="EMBL" id="KAK9906836.1"/>
    </source>
</evidence>
<dbReference type="EMBL" id="JALJOT010000010">
    <property type="protein sequence ID" value="KAK9906836.1"/>
    <property type="molecule type" value="Genomic_DNA"/>
</dbReference>
<protein>
    <recommendedName>
        <fullName evidence="4">Glycosyl transferase family 1 domain-containing protein</fullName>
    </recommendedName>
</protein>
<evidence type="ECO:0000313" key="3">
    <source>
        <dbReference type="Proteomes" id="UP001491310"/>
    </source>
</evidence>
<comment type="caution">
    <text evidence="2">The sequence shown here is derived from an EMBL/GenBank/DDBJ whole genome shotgun (WGS) entry which is preliminary data.</text>
</comment>
<dbReference type="Proteomes" id="UP001491310">
    <property type="component" value="Unassembled WGS sequence"/>
</dbReference>
<proteinExistence type="predicted"/>
<feature type="region of interest" description="Disordered" evidence="1">
    <location>
        <begin position="236"/>
        <end position="260"/>
    </location>
</feature>
<name>A0ABR2YK64_9CHLO</name>
<evidence type="ECO:0008006" key="4">
    <source>
        <dbReference type="Google" id="ProtNLM"/>
    </source>
</evidence>
<dbReference type="SUPFAM" id="SSF53756">
    <property type="entry name" value="UDP-Glycosyltransferase/glycogen phosphorylase"/>
    <property type="match status" value="1"/>
</dbReference>
<evidence type="ECO:0000256" key="1">
    <source>
        <dbReference type="SAM" id="MobiDB-lite"/>
    </source>
</evidence>
<accession>A0ABR2YK64</accession>
<dbReference type="Gene3D" id="3.40.50.2000">
    <property type="entry name" value="Glycogen Phosphorylase B"/>
    <property type="match status" value="2"/>
</dbReference>